<dbReference type="VEuPathDB" id="FungiDB:PHYBLDRAFT_75991"/>
<dbReference type="OrthoDB" id="2226451at2759"/>
<protein>
    <submittedName>
        <fullName evidence="2">Uncharacterized protein</fullName>
    </submittedName>
</protein>
<keyword evidence="1" id="KW-0175">Coiled coil</keyword>
<dbReference type="GeneID" id="29004017"/>
<evidence type="ECO:0000313" key="3">
    <source>
        <dbReference type="Proteomes" id="UP000077315"/>
    </source>
</evidence>
<keyword evidence="3" id="KW-1185">Reference proteome</keyword>
<evidence type="ECO:0000256" key="1">
    <source>
        <dbReference type="SAM" id="Coils"/>
    </source>
</evidence>
<feature type="coiled-coil region" evidence="1">
    <location>
        <begin position="217"/>
        <end position="251"/>
    </location>
</feature>
<accession>A0A162UGZ5</accession>
<organism evidence="2 3">
    <name type="scientific">Phycomyces blakesleeanus (strain ATCC 8743b / DSM 1359 / FGSC 10004 / NBRC 33097 / NRRL 1555)</name>
    <dbReference type="NCBI Taxonomy" id="763407"/>
    <lineage>
        <taxon>Eukaryota</taxon>
        <taxon>Fungi</taxon>
        <taxon>Fungi incertae sedis</taxon>
        <taxon>Mucoromycota</taxon>
        <taxon>Mucoromycotina</taxon>
        <taxon>Mucoromycetes</taxon>
        <taxon>Mucorales</taxon>
        <taxon>Phycomycetaceae</taxon>
        <taxon>Phycomyces</taxon>
    </lineage>
</organism>
<evidence type="ECO:0000313" key="2">
    <source>
        <dbReference type="EMBL" id="OAD76162.1"/>
    </source>
</evidence>
<dbReference type="AlphaFoldDB" id="A0A162UGZ5"/>
<dbReference type="RefSeq" id="XP_018294202.1">
    <property type="nucleotide sequence ID" value="XM_018443111.1"/>
</dbReference>
<proteinExistence type="predicted"/>
<dbReference type="EMBL" id="KV440976">
    <property type="protein sequence ID" value="OAD76162.1"/>
    <property type="molecule type" value="Genomic_DNA"/>
</dbReference>
<reference evidence="3" key="1">
    <citation type="submission" date="2015-06" db="EMBL/GenBank/DDBJ databases">
        <title>Expansion of signal transduction pathways in fungi by whole-genome duplication.</title>
        <authorList>
            <consortium name="DOE Joint Genome Institute"/>
            <person name="Corrochano L.M."/>
            <person name="Kuo A."/>
            <person name="Marcet-Houben M."/>
            <person name="Polaino S."/>
            <person name="Salamov A."/>
            <person name="Villalobos J.M."/>
            <person name="Alvarez M.I."/>
            <person name="Avalos J."/>
            <person name="Benito E.P."/>
            <person name="Benoit I."/>
            <person name="Burger G."/>
            <person name="Camino L.P."/>
            <person name="Canovas D."/>
            <person name="Cerda-Olmedo E."/>
            <person name="Cheng J.-F."/>
            <person name="Dominguez A."/>
            <person name="Elias M."/>
            <person name="Eslava A.P."/>
            <person name="Glaser F."/>
            <person name="Grimwood J."/>
            <person name="Gutierrez G."/>
            <person name="Heitman J."/>
            <person name="Henrissat B."/>
            <person name="Iturriaga E.A."/>
            <person name="Lang B.F."/>
            <person name="Lavin J.L."/>
            <person name="Lee S."/>
            <person name="Li W."/>
            <person name="Lindquist E."/>
            <person name="Lopez-Garcia S."/>
            <person name="Luque E.M."/>
            <person name="Marcos A.T."/>
            <person name="Martin J."/>
            <person name="McCluskey K."/>
            <person name="Medina H.R."/>
            <person name="Miralles-Duran A."/>
            <person name="Miyazaki A."/>
            <person name="Munoz-Torres E."/>
            <person name="Oguiza J.A."/>
            <person name="Ohm R."/>
            <person name="Olmedo M."/>
            <person name="Orejas M."/>
            <person name="Ortiz-Castellanos L."/>
            <person name="Pisabarro A.G."/>
            <person name="Rodriguez-Romero J."/>
            <person name="Ruiz-Herrera J."/>
            <person name="Ruiz-Vazquez R."/>
            <person name="Sanz C."/>
            <person name="Schackwitz W."/>
            <person name="Schmutz J."/>
            <person name="Shahriari M."/>
            <person name="Shelest E."/>
            <person name="Silva-Franco F."/>
            <person name="Soanes D."/>
            <person name="Syed K."/>
            <person name="Tagua V.G."/>
            <person name="Talbot N.J."/>
            <person name="Thon M."/>
            <person name="De vries R.P."/>
            <person name="Wiebenga A."/>
            <person name="Yadav J.S."/>
            <person name="Braun E.L."/>
            <person name="Baker S."/>
            <person name="Garre V."/>
            <person name="Horwitz B."/>
            <person name="Torres-Martinez S."/>
            <person name="Idnurm A."/>
            <person name="Herrera-Estrella A."/>
            <person name="Gabaldon T."/>
            <person name="Grigoriev I.V."/>
        </authorList>
    </citation>
    <scope>NUCLEOTIDE SEQUENCE [LARGE SCALE GENOMIC DNA]</scope>
    <source>
        <strain evidence="3">NRRL 1555(-)</strain>
    </source>
</reference>
<dbReference type="InParanoid" id="A0A162UGZ5"/>
<gene>
    <name evidence="2" type="ORF">PHYBLDRAFT_75991</name>
</gene>
<name>A0A162UGZ5_PHYB8</name>
<dbReference type="Proteomes" id="UP000077315">
    <property type="component" value="Unassembled WGS sequence"/>
</dbReference>
<sequence>MPLGSDLNVLLSNSAKVGAVKLACGSTSTNSDTGDHSRIQKRLLVRNAESNERKLFAASFGDSAPPLRIRATLLQNQQDNLENEEITQMLSTAYNMCDICNIPEMRSIVDELKSRHEDTQLSIEYLEKKSQQNEKEIASLSALPPLPTDDLKEQDDPKEPIRLKLEVNVRDLKEDISQLEKSAKEKRKMIYDLIAKIDYAKANQEPLKINISKQPGEDSILEQIKLQENTINKLQKDIEKEQNLLKDYGNTTIDSKFEAIAASKENPNLKGKQPAQHNLQKSQVELGAESRELFTILCAKADKIINGANELNQPVVDKAQQQEFIEAMNEIKYSLEQVIGDIQKARNISISISHLKKIDQNINTFALDGYKHAEPDTAQDVYVPSPTIRLIAKILCILEEPKVREAGIPMSVLKKELYKFAGTIGQDEGTAAQAIYRLTAMGLASIDRSSPDLIIQLT</sequence>
<feature type="coiled-coil region" evidence="1">
    <location>
        <begin position="109"/>
        <end position="189"/>
    </location>
</feature>